<dbReference type="OrthoDB" id="9810775at2"/>
<dbReference type="InterPro" id="IPR058240">
    <property type="entry name" value="rSAM_sf"/>
</dbReference>
<evidence type="ECO:0000256" key="2">
    <source>
        <dbReference type="ARBA" id="ARBA00022691"/>
    </source>
</evidence>
<dbReference type="InterPro" id="IPR013785">
    <property type="entry name" value="Aldolase_TIM"/>
</dbReference>
<reference evidence="7" key="1">
    <citation type="submission" date="2008-06" db="EMBL/GenBank/DDBJ databases">
        <title>Complete sequence of Chlorobium phaeobacteroides BS1.</title>
        <authorList>
            <consortium name="US DOE Joint Genome Institute"/>
            <person name="Lucas S."/>
            <person name="Copeland A."/>
            <person name="Lapidus A."/>
            <person name="Glavina del Rio T."/>
            <person name="Dalin E."/>
            <person name="Tice H."/>
            <person name="Bruce D."/>
            <person name="Goodwin L."/>
            <person name="Pitluck S."/>
            <person name="Schmutz J."/>
            <person name="Larimer F."/>
            <person name="Land M."/>
            <person name="Hauser L."/>
            <person name="Kyrpides N."/>
            <person name="Ovchinnikova G."/>
            <person name="Li T."/>
            <person name="Liu Z."/>
            <person name="Zhao F."/>
            <person name="Overmann J."/>
            <person name="Bryant D.A."/>
            <person name="Richardson P."/>
        </authorList>
    </citation>
    <scope>NUCLEOTIDE SEQUENCE [LARGE SCALE GENOMIC DNA]</scope>
    <source>
        <strain evidence="7">BS1</strain>
    </source>
</reference>
<evidence type="ECO:0000313" key="7">
    <source>
        <dbReference type="EMBL" id="ACE04313.1"/>
    </source>
</evidence>
<protein>
    <submittedName>
        <fullName evidence="7">Radical SAM domain protein</fullName>
    </submittedName>
</protein>
<dbReference type="CDD" id="cd01335">
    <property type="entry name" value="Radical_SAM"/>
    <property type="match status" value="1"/>
</dbReference>
<dbReference type="Pfam" id="PF04055">
    <property type="entry name" value="Radical_SAM"/>
    <property type="match status" value="1"/>
</dbReference>
<dbReference type="SUPFAM" id="SSF102114">
    <property type="entry name" value="Radical SAM enzymes"/>
    <property type="match status" value="1"/>
</dbReference>
<feature type="domain" description="Radical SAM core" evidence="6">
    <location>
        <begin position="17"/>
        <end position="135"/>
    </location>
</feature>
<dbReference type="KEGG" id="cpb:Cphamn1_1384"/>
<dbReference type="GO" id="GO:0003824">
    <property type="term" value="F:catalytic activity"/>
    <property type="evidence" value="ECO:0007669"/>
    <property type="project" value="InterPro"/>
</dbReference>
<dbReference type="STRING" id="331678.Cphamn1_1384"/>
<dbReference type="AlphaFoldDB" id="B3EJB3"/>
<comment type="cofactor">
    <cofactor evidence="1">
        <name>[4Fe-4S] cluster</name>
        <dbReference type="ChEBI" id="CHEBI:49883"/>
    </cofactor>
</comment>
<dbReference type="SFLD" id="SFLDS00029">
    <property type="entry name" value="Radical_SAM"/>
    <property type="match status" value="1"/>
</dbReference>
<evidence type="ECO:0000256" key="1">
    <source>
        <dbReference type="ARBA" id="ARBA00001966"/>
    </source>
</evidence>
<dbReference type="eggNOG" id="COG0535">
    <property type="taxonomic scope" value="Bacteria"/>
</dbReference>
<dbReference type="InterPro" id="IPR007197">
    <property type="entry name" value="rSAM"/>
</dbReference>
<evidence type="ECO:0000256" key="4">
    <source>
        <dbReference type="ARBA" id="ARBA00023004"/>
    </source>
</evidence>
<keyword evidence="2" id="KW-0949">S-adenosyl-L-methionine</keyword>
<dbReference type="EMBL" id="CP001101">
    <property type="protein sequence ID" value="ACE04313.1"/>
    <property type="molecule type" value="Genomic_DNA"/>
</dbReference>
<proteinExistence type="predicted"/>
<dbReference type="Gene3D" id="3.20.20.70">
    <property type="entry name" value="Aldolase class I"/>
    <property type="match status" value="1"/>
</dbReference>
<keyword evidence="3" id="KW-0479">Metal-binding</keyword>
<keyword evidence="5" id="KW-0411">Iron-sulfur</keyword>
<gene>
    <name evidence="7" type="ordered locus">Cphamn1_1384</name>
</gene>
<evidence type="ECO:0000256" key="5">
    <source>
        <dbReference type="ARBA" id="ARBA00023014"/>
    </source>
</evidence>
<name>B3EJB3_CHLPB</name>
<dbReference type="PROSITE" id="PS51257">
    <property type="entry name" value="PROKAR_LIPOPROTEIN"/>
    <property type="match status" value="1"/>
</dbReference>
<dbReference type="HOGENOM" id="CLU_841169_0_0_10"/>
<accession>B3EJB3</accession>
<keyword evidence="4" id="KW-0408">Iron</keyword>
<sequence length="330" mass="36665">MPAHKVFPWFIHSLAANLSTACPAGCTHCLWKARQERIALHHAVMTQSQMQRLVAFGKSFGIKEVVASGGEPFSRPEALKTLSALCSRNLMGLHAITSAIWADTPQTARTMLEKTGPWSRLAVSIDNFHQESIPLKNCLHVLDASRLLGIPVTIASVEGADDVVRELPDKTRNEVPIVSQPLMGMRLMQWNELDAPCINMSVPYCEEGDAIYGCCGDLCEMRNESPLFFGKTDELPQKGIAEDRITLVKYLRLFGPVSLYRELTGEIPDGTSPFTSQCELCTSIFTLPQASEETTRFLNREQTRVRIALAEAVLFSNTRQEVNTVNIKRS</sequence>
<dbReference type="GO" id="GO:0051536">
    <property type="term" value="F:iron-sulfur cluster binding"/>
    <property type="evidence" value="ECO:0007669"/>
    <property type="project" value="UniProtKB-KW"/>
</dbReference>
<evidence type="ECO:0000259" key="6">
    <source>
        <dbReference type="Pfam" id="PF04055"/>
    </source>
</evidence>
<evidence type="ECO:0000256" key="3">
    <source>
        <dbReference type="ARBA" id="ARBA00022723"/>
    </source>
</evidence>
<dbReference type="GO" id="GO:0046872">
    <property type="term" value="F:metal ion binding"/>
    <property type="evidence" value="ECO:0007669"/>
    <property type="project" value="UniProtKB-KW"/>
</dbReference>
<organism evidence="7">
    <name type="scientific">Chlorobium phaeobacteroides (strain BS1)</name>
    <dbReference type="NCBI Taxonomy" id="331678"/>
    <lineage>
        <taxon>Bacteria</taxon>
        <taxon>Pseudomonadati</taxon>
        <taxon>Chlorobiota</taxon>
        <taxon>Chlorobiia</taxon>
        <taxon>Chlorobiales</taxon>
        <taxon>Chlorobiaceae</taxon>
        <taxon>Chlorobium/Pelodictyon group</taxon>
        <taxon>Chlorobium</taxon>
    </lineage>
</organism>